<feature type="non-terminal residue" evidence="1">
    <location>
        <position position="1"/>
    </location>
</feature>
<dbReference type="Proteomes" id="UP001328107">
    <property type="component" value="Unassembled WGS sequence"/>
</dbReference>
<evidence type="ECO:0000313" key="2">
    <source>
        <dbReference type="Proteomes" id="UP001328107"/>
    </source>
</evidence>
<comment type="caution">
    <text evidence="1">The sequence shown here is derived from an EMBL/GenBank/DDBJ whole genome shotgun (WGS) entry which is preliminary data.</text>
</comment>
<dbReference type="EMBL" id="BTRK01000006">
    <property type="protein sequence ID" value="GMR62084.1"/>
    <property type="molecule type" value="Genomic_DNA"/>
</dbReference>
<name>A0AAN5IEV9_9BILA</name>
<reference evidence="2" key="1">
    <citation type="submission" date="2022-10" db="EMBL/GenBank/DDBJ databases">
        <title>Genome assembly of Pristionchus species.</title>
        <authorList>
            <person name="Yoshida K."/>
            <person name="Sommer R.J."/>
        </authorList>
    </citation>
    <scope>NUCLEOTIDE SEQUENCE [LARGE SCALE GENOMIC DNA]</scope>
    <source>
        <strain evidence="2">RS5460</strain>
    </source>
</reference>
<keyword evidence="2" id="KW-1185">Reference proteome</keyword>
<dbReference type="AlphaFoldDB" id="A0AAN5IEV9"/>
<proteinExistence type="predicted"/>
<organism evidence="1 2">
    <name type="scientific">Pristionchus mayeri</name>
    <dbReference type="NCBI Taxonomy" id="1317129"/>
    <lineage>
        <taxon>Eukaryota</taxon>
        <taxon>Metazoa</taxon>
        <taxon>Ecdysozoa</taxon>
        <taxon>Nematoda</taxon>
        <taxon>Chromadorea</taxon>
        <taxon>Rhabditida</taxon>
        <taxon>Rhabditina</taxon>
        <taxon>Diplogasteromorpha</taxon>
        <taxon>Diplogasteroidea</taxon>
        <taxon>Neodiplogasteridae</taxon>
        <taxon>Pristionchus</taxon>
    </lineage>
</organism>
<gene>
    <name evidence="1" type="ORF">PMAYCL1PPCAC_32279</name>
</gene>
<accession>A0AAN5IEV9</accession>
<sequence>ILMCSHETENREKMKDLLYRKIITDELKLPNTGLGSNLVGLIEHKHPGATMEFVTEQLEKDPTSLPLRFKIMTIIEYLYDAKGTEQGTEADLSALHNLIRQHPSIAAENYDVIVKILETQYVKDGHAKKDIEFE</sequence>
<feature type="non-terminal residue" evidence="1">
    <location>
        <position position="134"/>
    </location>
</feature>
<evidence type="ECO:0000313" key="1">
    <source>
        <dbReference type="EMBL" id="GMR62084.1"/>
    </source>
</evidence>
<protein>
    <submittedName>
        <fullName evidence="1">Uncharacterized protein</fullName>
    </submittedName>
</protein>